<dbReference type="RefSeq" id="WP_203148196.1">
    <property type="nucleotide sequence ID" value="NZ_JAEVHL010000034.1"/>
</dbReference>
<evidence type="ECO:0000313" key="3">
    <source>
        <dbReference type="Proteomes" id="UP000622245"/>
    </source>
</evidence>
<reference evidence="2 3" key="1">
    <citation type="submission" date="2021-01" db="EMBL/GenBank/DDBJ databases">
        <title>Draft genome sequence of Micromonospora sp. strain STR1s_6.</title>
        <authorList>
            <person name="Karlyshev A."/>
            <person name="Jawad R."/>
        </authorList>
    </citation>
    <scope>NUCLEOTIDE SEQUENCE [LARGE SCALE GENOMIC DNA]</scope>
    <source>
        <strain evidence="2 3">STR1S-6</strain>
    </source>
</reference>
<comment type="caution">
    <text evidence="2">The sequence shown here is derived from an EMBL/GenBank/DDBJ whole genome shotgun (WGS) entry which is preliminary data.</text>
</comment>
<proteinExistence type="predicted"/>
<organism evidence="2 3">
    <name type="scientific">Micromonospora tarensis</name>
    <dbReference type="NCBI Taxonomy" id="2806100"/>
    <lineage>
        <taxon>Bacteria</taxon>
        <taxon>Bacillati</taxon>
        <taxon>Actinomycetota</taxon>
        <taxon>Actinomycetes</taxon>
        <taxon>Micromonosporales</taxon>
        <taxon>Micromonosporaceae</taxon>
        <taxon>Micromonospora</taxon>
    </lineage>
</organism>
<protein>
    <submittedName>
        <fullName evidence="2">Uncharacterized protein</fullName>
    </submittedName>
</protein>
<feature type="compositionally biased region" description="Low complexity" evidence="1">
    <location>
        <begin position="30"/>
        <end position="42"/>
    </location>
</feature>
<evidence type="ECO:0000313" key="2">
    <source>
        <dbReference type="EMBL" id="MBM0275811.1"/>
    </source>
</evidence>
<gene>
    <name evidence="2" type="ORF">JM949_10375</name>
</gene>
<evidence type="ECO:0000256" key="1">
    <source>
        <dbReference type="SAM" id="MobiDB-lite"/>
    </source>
</evidence>
<keyword evidence="3" id="KW-1185">Reference proteome</keyword>
<feature type="region of interest" description="Disordered" evidence="1">
    <location>
        <begin position="1"/>
        <end position="53"/>
    </location>
</feature>
<name>A0ABS1YEG5_9ACTN</name>
<accession>A0ABS1YEG5</accession>
<dbReference type="EMBL" id="JAEVHL010000034">
    <property type="protein sequence ID" value="MBM0275811.1"/>
    <property type="molecule type" value="Genomic_DNA"/>
</dbReference>
<sequence length="69" mass="7372">MGSKRNIASGNDRVDVQVGQVIGHRDTGKAPKATPPADTTPGRTENIRSGNATVGRQVDEIRGGFTIRW</sequence>
<dbReference type="Proteomes" id="UP000622245">
    <property type="component" value="Unassembled WGS sequence"/>
</dbReference>